<dbReference type="Proteomes" id="UP000018747">
    <property type="component" value="Unassembled WGS sequence"/>
</dbReference>
<gene>
    <name evidence="2" type="ORF">LEP1GSC062_4407</name>
</gene>
<name>V6I2G7_9LEPT</name>
<sequence length="72" mass="8027">MVKRIVLYGFVGLIFLFIFVDERDQSDYFGDWIGNASDGNRSAEITRFGNIPESLWITGKIAGSPSLFFSSG</sequence>
<dbReference type="AlphaFoldDB" id="V6I2G7"/>
<feature type="transmembrane region" description="Helical" evidence="1">
    <location>
        <begin position="5"/>
        <end position="20"/>
    </location>
</feature>
<dbReference type="EMBL" id="AHMT02000012">
    <property type="protein sequence ID" value="EQA64076.1"/>
    <property type="molecule type" value="Genomic_DNA"/>
</dbReference>
<evidence type="ECO:0000256" key="1">
    <source>
        <dbReference type="SAM" id="Phobius"/>
    </source>
</evidence>
<comment type="caution">
    <text evidence="2">The sequence shown here is derived from an EMBL/GenBank/DDBJ whole genome shotgun (WGS) entry which is preliminary data.</text>
</comment>
<organism evidence="2 3">
    <name type="scientific">Leptospira alexanderi serovar Manhao 3 str. L 60</name>
    <dbReference type="NCBI Taxonomy" id="1049759"/>
    <lineage>
        <taxon>Bacteria</taxon>
        <taxon>Pseudomonadati</taxon>
        <taxon>Spirochaetota</taxon>
        <taxon>Spirochaetia</taxon>
        <taxon>Leptospirales</taxon>
        <taxon>Leptospiraceae</taxon>
        <taxon>Leptospira</taxon>
    </lineage>
</organism>
<evidence type="ECO:0000313" key="2">
    <source>
        <dbReference type="EMBL" id="EQA64076.1"/>
    </source>
</evidence>
<proteinExistence type="predicted"/>
<protein>
    <submittedName>
        <fullName evidence="2">Uncharacterized protein</fullName>
    </submittedName>
</protein>
<reference evidence="2" key="1">
    <citation type="submission" date="2013-05" db="EMBL/GenBank/DDBJ databases">
        <authorList>
            <person name="Harkins D.M."/>
            <person name="Durkin A.S."/>
            <person name="Brinkac L.M."/>
            <person name="Haft D.H."/>
            <person name="Selengut J.D."/>
            <person name="Sanka R."/>
            <person name="DePew J."/>
            <person name="Purushe J."/>
            <person name="Hartskeerl R.A."/>
            <person name="Ahmed A."/>
            <person name="van der Linden H."/>
            <person name="Goris M.G.A."/>
            <person name="Vinetz J.M."/>
            <person name="Sutton G.G."/>
            <person name="Nierman W.C."/>
            <person name="Fouts D.E."/>
        </authorList>
    </citation>
    <scope>NUCLEOTIDE SEQUENCE [LARGE SCALE GENOMIC DNA]</scope>
    <source>
        <strain evidence="2">L 60</strain>
    </source>
</reference>
<keyword evidence="1" id="KW-0472">Membrane</keyword>
<keyword evidence="1" id="KW-1133">Transmembrane helix</keyword>
<evidence type="ECO:0000313" key="3">
    <source>
        <dbReference type="Proteomes" id="UP000018747"/>
    </source>
</evidence>
<keyword evidence="3" id="KW-1185">Reference proteome</keyword>
<keyword evidence="1" id="KW-0812">Transmembrane</keyword>
<accession>V6I2G7</accession>